<name>A0A923SPQ7_9FIRM</name>
<organism evidence="1 2">
    <name type="scientific">Zhenpiania hominis</name>
    <dbReference type="NCBI Taxonomy" id="2763644"/>
    <lineage>
        <taxon>Bacteria</taxon>
        <taxon>Bacillati</taxon>
        <taxon>Bacillota</taxon>
        <taxon>Clostridia</taxon>
        <taxon>Peptostreptococcales</taxon>
        <taxon>Anaerovoracaceae</taxon>
        <taxon>Zhenpiania</taxon>
    </lineage>
</organism>
<dbReference type="AlphaFoldDB" id="A0A923SPQ7"/>
<sequence>MEGICDMKVEQFVMAYGVEQDRLRALLPEGFESLRPVLRINGEIREGDPESVYIELNTAVEACGKRGWLNIGCWDSGSSELCYQRKGKSVTFEMPFLTITYTGVGVEGGCPAEKDNDGCFFFGERLTLRPPEQIEEKKEFCDCTFAWKFAEGGAHGASIGKTLPAVSSAPKTHYAKQAFSVLNAAAIPCEQVLGAYVVRFER</sequence>
<gene>
    <name evidence="1" type="ORF">H9L42_02135</name>
</gene>
<dbReference type="Proteomes" id="UP000602647">
    <property type="component" value="Unassembled WGS sequence"/>
</dbReference>
<comment type="caution">
    <text evidence="1">The sequence shown here is derived from an EMBL/GenBank/DDBJ whole genome shotgun (WGS) entry which is preliminary data.</text>
</comment>
<evidence type="ECO:0000313" key="1">
    <source>
        <dbReference type="EMBL" id="MBC6678625.1"/>
    </source>
</evidence>
<proteinExistence type="predicted"/>
<keyword evidence="2" id="KW-1185">Reference proteome</keyword>
<dbReference type="EMBL" id="JACRYT010000001">
    <property type="protein sequence ID" value="MBC6678625.1"/>
    <property type="molecule type" value="Genomic_DNA"/>
</dbReference>
<accession>A0A923SPQ7</accession>
<reference evidence="1" key="1">
    <citation type="submission" date="2020-08" db="EMBL/GenBank/DDBJ databases">
        <title>Genome public.</title>
        <authorList>
            <person name="Liu C."/>
            <person name="Sun Q."/>
        </authorList>
    </citation>
    <scope>NUCLEOTIDE SEQUENCE</scope>
    <source>
        <strain evidence="1">BX12</strain>
    </source>
</reference>
<dbReference type="RefSeq" id="WP_187301788.1">
    <property type="nucleotide sequence ID" value="NZ_JACRYT010000001.1"/>
</dbReference>
<protein>
    <submittedName>
        <fullName evidence="1">Uncharacterized protein</fullName>
    </submittedName>
</protein>
<evidence type="ECO:0000313" key="2">
    <source>
        <dbReference type="Proteomes" id="UP000602647"/>
    </source>
</evidence>